<dbReference type="Gene3D" id="3.40.50.1820">
    <property type="entry name" value="alpha/beta hydrolase"/>
    <property type="match status" value="1"/>
</dbReference>
<protein>
    <submittedName>
        <fullName evidence="2">Alpha/beta hydrolase</fullName>
    </submittedName>
</protein>
<dbReference type="SUPFAM" id="SSF53474">
    <property type="entry name" value="alpha/beta-Hydrolases"/>
    <property type="match status" value="1"/>
</dbReference>
<reference evidence="2 3" key="1">
    <citation type="submission" date="2019-07" db="EMBL/GenBank/DDBJ databases">
        <title>Whole genome shotgun sequence of Reyranella soli NBRC 108950.</title>
        <authorList>
            <person name="Hosoyama A."/>
            <person name="Uohara A."/>
            <person name="Ohji S."/>
            <person name="Ichikawa N."/>
        </authorList>
    </citation>
    <scope>NUCLEOTIDE SEQUENCE [LARGE SCALE GENOMIC DNA]</scope>
    <source>
        <strain evidence="2 3">NBRC 108950</strain>
    </source>
</reference>
<gene>
    <name evidence="2" type="ORF">RSO01_52810</name>
</gene>
<dbReference type="Proteomes" id="UP000321058">
    <property type="component" value="Unassembled WGS sequence"/>
</dbReference>
<evidence type="ECO:0000259" key="1">
    <source>
        <dbReference type="Pfam" id="PF00561"/>
    </source>
</evidence>
<dbReference type="Pfam" id="PF00561">
    <property type="entry name" value="Abhydrolase_1"/>
    <property type="match status" value="1"/>
</dbReference>
<dbReference type="OrthoDB" id="7389193at2"/>
<sequence>MTVAQALRPPSRTLLLLEGRAVQELGAFMLLRPWLAAAPRGDGHPVLVFPGLLASDLSTQPLRGFLKQHGYAAHGWKQGRNLGLRPGVEGDMLDRIEELYERHGRRKISLVGWSLGGIYARQLAKRVPEKVRSVISLGSPFTGSPRATNAWKVYEFASGQKVDDRDRHIAGPLSDPPPVPTTSVFSRTDGICAWQTCLNEEGPQVENIEVYGSHCGLGHHPAAVYAVADRLAQPEGRWMKFDRSGWKSLVYPDWRRS</sequence>
<keyword evidence="3" id="KW-1185">Reference proteome</keyword>
<dbReference type="EMBL" id="BKAJ01000094">
    <property type="protein sequence ID" value="GEP58115.1"/>
    <property type="molecule type" value="Genomic_DNA"/>
</dbReference>
<comment type="caution">
    <text evidence="2">The sequence shown here is derived from an EMBL/GenBank/DDBJ whole genome shotgun (WGS) entry which is preliminary data.</text>
</comment>
<feature type="domain" description="AB hydrolase-1" evidence="1">
    <location>
        <begin position="91"/>
        <end position="147"/>
    </location>
</feature>
<dbReference type="InterPro" id="IPR029058">
    <property type="entry name" value="AB_hydrolase_fold"/>
</dbReference>
<evidence type="ECO:0000313" key="3">
    <source>
        <dbReference type="Proteomes" id="UP000321058"/>
    </source>
</evidence>
<dbReference type="InterPro" id="IPR000073">
    <property type="entry name" value="AB_hydrolase_1"/>
</dbReference>
<name>A0A512NGR3_9HYPH</name>
<accession>A0A512NGR3</accession>
<dbReference type="GO" id="GO:0016787">
    <property type="term" value="F:hydrolase activity"/>
    <property type="evidence" value="ECO:0007669"/>
    <property type="project" value="UniProtKB-KW"/>
</dbReference>
<evidence type="ECO:0000313" key="2">
    <source>
        <dbReference type="EMBL" id="GEP58115.1"/>
    </source>
</evidence>
<dbReference type="RefSeq" id="WP_147153044.1">
    <property type="nucleotide sequence ID" value="NZ_BKAJ01000094.1"/>
</dbReference>
<dbReference type="AlphaFoldDB" id="A0A512NGR3"/>
<organism evidence="2 3">
    <name type="scientific">Reyranella soli</name>
    <dbReference type="NCBI Taxonomy" id="1230389"/>
    <lineage>
        <taxon>Bacteria</taxon>
        <taxon>Pseudomonadati</taxon>
        <taxon>Pseudomonadota</taxon>
        <taxon>Alphaproteobacteria</taxon>
        <taxon>Hyphomicrobiales</taxon>
        <taxon>Reyranellaceae</taxon>
        <taxon>Reyranella</taxon>
    </lineage>
</organism>
<proteinExistence type="predicted"/>
<keyword evidence="2" id="KW-0378">Hydrolase</keyword>